<dbReference type="InterPro" id="IPR005073">
    <property type="entry name" value="Peptidase_M74"/>
</dbReference>
<evidence type="ECO:0000256" key="4">
    <source>
        <dbReference type="ARBA" id="ARBA00022764"/>
    </source>
</evidence>
<sequence>MPSGVRRCVARLGAVAAICLGLAAPAAAAPLAKELFSAKPTASNHRAEPFGSYSKGCIAGASQLPETGRTWQAMRLSRNRNWGHPQMLDYIDKLSRKAAQLPGWGGLYVGDISQPRGGPMSSGHRSHQIGLDADIWLLPPDTLRLSQSQREQISSISLRRNQGAFVNNNWTPQHHQLLKAAASDPRVARIFIFPGAKVQMCNDEKGDRAWLRKIRPWWGHHYHFHVRLSCPPGARGCENQAPPPPGDGCEDARKWVNDILNPPPPDPNAPKPKPRRELVLADLPNACSTVLQGR</sequence>
<evidence type="ECO:0000256" key="10">
    <source>
        <dbReference type="SAM" id="SignalP"/>
    </source>
</evidence>
<name>A0A1U7DME6_9RHOB</name>
<evidence type="ECO:0000256" key="8">
    <source>
        <dbReference type="PIRSR" id="PIRSR018455-2"/>
    </source>
</evidence>
<dbReference type="PIRSF" id="PIRSF018455">
    <property type="entry name" value="MepA"/>
    <property type="match status" value="1"/>
</dbReference>
<keyword evidence="3 10" id="KW-0732">Signal</keyword>
<dbReference type="Gene3D" id="3.30.1380.10">
    <property type="match status" value="1"/>
</dbReference>
<keyword evidence="6" id="KW-0862">Zinc</keyword>
<keyword evidence="7" id="KW-0482">Metalloprotease</keyword>
<keyword evidence="8" id="KW-1015">Disulfide bond</keyword>
<feature type="signal peptide" evidence="10">
    <location>
        <begin position="1"/>
        <end position="28"/>
    </location>
</feature>
<evidence type="ECO:0000256" key="6">
    <source>
        <dbReference type="ARBA" id="ARBA00022833"/>
    </source>
</evidence>
<dbReference type="STRING" id="1267768.BV394_09655"/>
<dbReference type="GO" id="GO:0004252">
    <property type="term" value="F:serine-type endopeptidase activity"/>
    <property type="evidence" value="ECO:0007669"/>
    <property type="project" value="InterPro"/>
</dbReference>
<evidence type="ECO:0000256" key="7">
    <source>
        <dbReference type="ARBA" id="ARBA00023049"/>
    </source>
</evidence>
<dbReference type="EMBL" id="CP019124">
    <property type="protein sequence ID" value="APX91085.1"/>
    <property type="molecule type" value="Genomic_DNA"/>
</dbReference>
<reference evidence="11 12" key="1">
    <citation type="submission" date="2017-01" db="EMBL/GenBank/DDBJ databases">
        <title>Genomic analysis of Xuhuaishuia manganoxidans DY6-4.</title>
        <authorList>
            <person name="Wang X."/>
        </authorList>
    </citation>
    <scope>NUCLEOTIDE SEQUENCE [LARGE SCALE GENOMIC DNA]</scope>
    <source>
        <strain evidence="11 12">DY6-4</strain>
    </source>
</reference>
<evidence type="ECO:0000256" key="1">
    <source>
        <dbReference type="ARBA" id="ARBA00022670"/>
    </source>
</evidence>
<keyword evidence="2" id="KW-0479">Metal-binding</keyword>
<feature type="disulfide bond" evidence="8">
    <location>
        <begin position="230"/>
        <end position="237"/>
    </location>
</feature>
<accession>A0A1U7DME6</accession>
<evidence type="ECO:0000313" key="12">
    <source>
        <dbReference type="Proteomes" id="UP000187266"/>
    </source>
</evidence>
<dbReference type="Proteomes" id="UP000187266">
    <property type="component" value="Chromosome"/>
</dbReference>
<evidence type="ECO:0000256" key="3">
    <source>
        <dbReference type="ARBA" id="ARBA00022729"/>
    </source>
</evidence>
<evidence type="ECO:0000256" key="5">
    <source>
        <dbReference type="ARBA" id="ARBA00022801"/>
    </source>
</evidence>
<keyword evidence="12" id="KW-1185">Reference proteome</keyword>
<dbReference type="InterPro" id="IPR009045">
    <property type="entry name" value="Zn_M74/Hedgehog-like"/>
</dbReference>
<proteinExistence type="predicted"/>
<keyword evidence="5" id="KW-0378">Hydrolase</keyword>
<dbReference type="NCBIfam" id="NF006947">
    <property type="entry name" value="PRK09429.1"/>
    <property type="match status" value="1"/>
</dbReference>
<gene>
    <name evidence="11" type="ORF">BV394_09655</name>
</gene>
<dbReference type="GO" id="GO:0006508">
    <property type="term" value="P:proteolysis"/>
    <property type="evidence" value="ECO:0007669"/>
    <property type="project" value="UniProtKB-KW"/>
</dbReference>
<keyword evidence="4" id="KW-0574">Periplasm</keyword>
<dbReference type="GO" id="GO:0046872">
    <property type="term" value="F:metal ion binding"/>
    <property type="evidence" value="ECO:0007669"/>
    <property type="project" value="UniProtKB-KW"/>
</dbReference>
<feature type="region of interest" description="Disordered" evidence="9">
    <location>
        <begin position="238"/>
        <end position="275"/>
    </location>
</feature>
<keyword evidence="1" id="KW-0645">Protease</keyword>
<dbReference type="SUPFAM" id="SSF55166">
    <property type="entry name" value="Hedgehog/DD-peptidase"/>
    <property type="match status" value="1"/>
</dbReference>
<protein>
    <submittedName>
        <fullName evidence="11">Penicillin-insensitive murein endopeptidase</fullName>
    </submittedName>
</protein>
<evidence type="ECO:0000256" key="2">
    <source>
        <dbReference type="ARBA" id="ARBA00022723"/>
    </source>
</evidence>
<dbReference type="GO" id="GO:0008237">
    <property type="term" value="F:metallopeptidase activity"/>
    <property type="evidence" value="ECO:0007669"/>
    <property type="project" value="UniProtKB-KW"/>
</dbReference>
<feature type="chain" id="PRO_5010552390" evidence="10">
    <location>
        <begin position="29"/>
        <end position="294"/>
    </location>
</feature>
<dbReference type="GO" id="GO:0030288">
    <property type="term" value="C:outer membrane-bounded periplasmic space"/>
    <property type="evidence" value="ECO:0007669"/>
    <property type="project" value="InterPro"/>
</dbReference>
<feature type="disulfide bond" evidence="8">
    <location>
        <begin position="201"/>
        <end position="249"/>
    </location>
</feature>
<dbReference type="AlphaFoldDB" id="A0A1U7DME6"/>
<evidence type="ECO:0000313" key="11">
    <source>
        <dbReference type="EMBL" id="APX91085.1"/>
    </source>
</evidence>
<evidence type="ECO:0000256" key="9">
    <source>
        <dbReference type="SAM" id="MobiDB-lite"/>
    </source>
</evidence>
<dbReference type="Pfam" id="PF03411">
    <property type="entry name" value="Peptidase_M74"/>
    <property type="match status" value="1"/>
</dbReference>
<feature type="compositionally biased region" description="Pro residues" evidence="9">
    <location>
        <begin position="261"/>
        <end position="271"/>
    </location>
</feature>
<organism evidence="11 12">
    <name type="scientific">Brevirhabdus pacifica</name>
    <dbReference type="NCBI Taxonomy" id="1267768"/>
    <lineage>
        <taxon>Bacteria</taxon>
        <taxon>Pseudomonadati</taxon>
        <taxon>Pseudomonadota</taxon>
        <taxon>Alphaproteobacteria</taxon>
        <taxon>Rhodobacterales</taxon>
        <taxon>Paracoccaceae</taxon>
        <taxon>Brevirhabdus</taxon>
    </lineage>
</organism>
<feature type="disulfide bond" evidence="8">
    <location>
        <begin position="57"/>
        <end position="287"/>
    </location>
</feature>